<dbReference type="FunFam" id="1.10.10.60:FF:000679">
    <property type="entry name" value="Homeobox protein aristaless"/>
    <property type="match status" value="1"/>
</dbReference>
<dbReference type="PROSITE" id="PS50071">
    <property type="entry name" value="HOMEOBOX_2"/>
    <property type="match status" value="1"/>
</dbReference>
<keyword evidence="3 5" id="KW-0371">Homeobox</keyword>
<sequence>MADAIGGSVGGERKDGNKKTTFSERQLVELEKVFVSTNFPDCFQREELGDKCQLSEARVQIWFQNRRAKQRKQNKALSSAVGFSAPQ</sequence>
<evidence type="ECO:0000256" key="6">
    <source>
        <dbReference type="RuleBase" id="RU000682"/>
    </source>
</evidence>
<dbReference type="WBParaSite" id="Gr19_v10_g6152.t1">
    <property type="protein sequence ID" value="Gr19_v10_g6152.t1"/>
    <property type="gene ID" value="Gr19_v10_g6152"/>
</dbReference>
<dbReference type="GO" id="GO:0000977">
    <property type="term" value="F:RNA polymerase II transcription regulatory region sequence-specific DNA binding"/>
    <property type="evidence" value="ECO:0007669"/>
    <property type="project" value="TreeGrafter"/>
</dbReference>
<feature type="domain" description="Homeobox" evidence="8">
    <location>
        <begin position="13"/>
        <end position="73"/>
    </location>
</feature>
<evidence type="ECO:0000313" key="10">
    <source>
        <dbReference type="WBParaSite" id="Gr19_v10_g6152.t1"/>
    </source>
</evidence>
<organism evidence="9 10">
    <name type="scientific">Globodera rostochiensis</name>
    <name type="common">Golden nematode worm</name>
    <name type="synonym">Heterodera rostochiensis</name>
    <dbReference type="NCBI Taxonomy" id="31243"/>
    <lineage>
        <taxon>Eukaryota</taxon>
        <taxon>Metazoa</taxon>
        <taxon>Ecdysozoa</taxon>
        <taxon>Nematoda</taxon>
        <taxon>Chromadorea</taxon>
        <taxon>Rhabditida</taxon>
        <taxon>Tylenchina</taxon>
        <taxon>Tylenchomorpha</taxon>
        <taxon>Tylenchoidea</taxon>
        <taxon>Heteroderidae</taxon>
        <taxon>Heteroderinae</taxon>
        <taxon>Globodera</taxon>
    </lineage>
</organism>
<dbReference type="InterPro" id="IPR050649">
    <property type="entry name" value="Paired_Homeobox_TFs"/>
</dbReference>
<feature type="region of interest" description="Disordered" evidence="7">
    <location>
        <begin position="1"/>
        <end position="21"/>
    </location>
</feature>
<name>A0A914I0E2_GLORO</name>
<keyword evidence="2 5" id="KW-0238">DNA-binding</keyword>
<reference evidence="10" key="1">
    <citation type="submission" date="2022-11" db="UniProtKB">
        <authorList>
            <consortium name="WormBaseParasite"/>
        </authorList>
    </citation>
    <scope>IDENTIFICATION</scope>
</reference>
<protein>
    <submittedName>
        <fullName evidence="10">Homeobox domain-containing protein</fullName>
    </submittedName>
</protein>
<evidence type="ECO:0000313" key="9">
    <source>
        <dbReference type="Proteomes" id="UP000887572"/>
    </source>
</evidence>
<feature type="DNA-binding region" description="Homeobox" evidence="5">
    <location>
        <begin position="15"/>
        <end position="74"/>
    </location>
</feature>
<evidence type="ECO:0000256" key="2">
    <source>
        <dbReference type="ARBA" id="ARBA00023125"/>
    </source>
</evidence>
<evidence type="ECO:0000256" key="5">
    <source>
        <dbReference type="PROSITE-ProRule" id="PRU00108"/>
    </source>
</evidence>
<keyword evidence="4 5" id="KW-0539">Nucleus</keyword>
<evidence type="ECO:0000256" key="4">
    <source>
        <dbReference type="ARBA" id="ARBA00023242"/>
    </source>
</evidence>
<dbReference type="SUPFAM" id="SSF46689">
    <property type="entry name" value="Homeodomain-like"/>
    <property type="match status" value="1"/>
</dbReference>
<evidence type="ECO:0000259" key="8">
    <source>
        <dbReference type="PROSITE" id="PS50071"/>
    </source>
</evidence>
<dbReference type="GO" id="GO:0030182">
    <property type="term" value="P:neuron differentiation"/>
    <property type="evidence" value="ECO:0007669"/>
    <property type="project" value="UniProtKB-ARBA"/>
</dbReference>
<evidence type="ECO:0000256" key="1">
    <source>
        <dbReference type="ARBA" id="ARBA00004123"/>
    </source>
</evidence>
<dbReference type="Pfam" id="PF00046">
    <property type="entry name" value="Homeodomain"/>
    <property type="match status" value="1"/>
</dbReference>
<dbReference type="PANTHER" id="PTHR24329">
    <property type="entry name" value="HOMEOBOX PROTEIN ARISTALESS"/>
    <property type="match status" value="1"/>
</dbReference>
<accession>A0A914I0E2</accession>
<proteinExistence type="predicted"/>
<dbReference type="SMART" id="SM00389">
    <property type="entry name" value="HOX"/>
    <property type="match status" value="1"/>
</dbReference>
<dbReference type="Proteomes" id="UP000887572">
    <property type="component" value="Unplaced"/>
</dbReference>
<comment type="subcellular location">
    <subcellularLocation>
        <location evidence="1 5 6">Nucleus</location>
    </subcellularLocation>
</comment>
<dbReference type="AlphaFoldDB" id="A0A914I0E2"/>
<dbReference type="InterPro" id="IPR001356">
    <property type="entry name" value="HD"/>
</dbReference>
<dbReference type="GO" id="GO:0000981">
    <property type="term" value="F:DNA-binding transcription factor activity, RNA polymerase II-specific"/>
    <property type="evidence" value="ECO:0007669"/>
    <property type="project" value="TreeGrafter"/>
</dbReference>
<evidence type="ECO:0000256" key="7">
    <source>
        <dbReference type="SAM" id="MobiDB-lite"/>
    </source>
</evidence>
<dbReference type="GO" id="GO:0005634">
    <property type="term" value="C:nucleus"/>
    <property type="evidence" value="ECO:0007669"/>
    <property type="project" value="UniProtKB-SubCell"/>
</dbReference>
<evidence type="ECO:0000256" key="3">
    <source>
        <dbReference type="ARBA" id="ARBA00023155"/>
    </source>
</evidence>
<dbReference type="CDD" id="cd00086">
    <property type="entry name" value="homeodomain"/>
    <property type="match status" value="1"/>
</dbReference>
<dbReference type="Gene3D" id="1.10.10.60">
    <property type="entry name" value="Homeodomain-like"/>
    <property type="match status" value="1"/>
</dbReference>
<dbReference type="InterPro" id="IPR009057">
    <property type="entry name" value="Homeodomain-like_sf"/>
</dbReference>
<keyword evidence="9" id="KW-1185">Reference proteome</keyword>
<dbReference type="PANTHER" id="PTHR24329:SF543">
    <property type="entry name" value="FI01017P-RELATED"/>
    <property type="match status" value="1"/>
</dbReference>
<feature type="compositionally biased region" description="Basic and acidic residues" evidence="7">
    <location>
        <begin position="11"/>
        <end position="21"/>
    </location>
</feature>